<sequence>MNDIGVTVVRGTTKVNNKNLNQRVFDLGNWLNENKPEVYDSLFRGGERQFNPERYSYKKDFITGCQIF</sequence>
<dbReference type="Proteomes" id="UP000274545">
    <property type="component" value="Unassembled WGS sequence"/>
</dbReference>
<comment type="caution">
    <text evidence="1">The sequence shown here is derived from an EMBL/GenBank/DDBJ whole genome shotgun (WGS) entry which is preliminary data.</text>
</comment>
<name>A0A433EQ41_9MOLU</name>
<evidence type="ECO:0000313" key="1">
    <source>
        <dbReference type="EMBL" id="RUP76550.1"/>
    </source>
</evidence>
<dbReference type="AlphaFoldDB" id="A0A433EQ41"/>
<protein>
    <submittedName>
        <fullName evidence="1">Uncharacterized protein</fullName>
    </submittedName>
</protein>
<reference evidence="1 2" key="1">
    <citation type="journal article" date="2019" name="Genome Biol. Evol.">
        <title>Toxin and genome evolution in a Drosophila defensive symbiosis.</title>
        <authorList>
            <person name="Ballinger M.J."/>
            <person name="Gawryluk R.M."/>
            <person name="Perlman S.J."/>
        </authorList>
    </citation>
    <scope>NUCLEOTIDE SEQUENCE [LARGE SCALE GENOMIC DNA]</scope>
    <source>
        <strain evidence="2">sNeo</strain>
    </source>
</reference>
<proteinExistence type="predicted"/>
<accession>A0A433EQ41</accession>
<dbReference type="EMBL" id="RAHC01000007">
    <property type="protein sequence ID" value="RUP76550.1"/>
    <property type="molecule type" value="Genomic_DNA"/>
</dbReference>
<organism evidence="1 2">
    <name type="scientific">Spiroplasma poulsonii</name>
    <dbReference type="NCBI Taxonomy" id="2138"/>
    <lineage>
        <taxon>Bacteria</taxon>
        <taxon>Bacillati</taxon>
        <taxon>Mycoplasmatota</taxon>
        <taxon>Mollicutes</taxon>
        <taxon>Entomoplasmatales</taxon>
        <taxon>Spiroplasmataceae</taxon>
        <taxon>Spiroplasma</taxon>
    </lineage>
</organism>
<dbReference type="RefSeq" id="WP_127093066.1">
    <property type="nucleotide sequence ID" value="NZ_RAHC01000007.1"/>
</dbReference>
<evidence type="ECO:0000313" key="2">
    <source>
        <dbReference type="Proteomes" id="UP000274545"/>
    </source>
</evidence>
<gene>
    <name evidence="1" type="ORF">D6D54_05810</name>
</gene>